<evidence type="ECO:0000313" key="1">
    <source>
        <dbReference type="EMBL" id="MBT2327443.1"/>
    </source>
</evidence>
<gene>
    <name evidence="1" type="ORF">J7E47_01755</name>
</gene>
<protein>
    <submittedName>
        <fullName evidence="1">Short-chain dehydrogenase</fullName>
    </submittedName>
</protein>
<dbReference type="AlphaFoldDB" id="A0A944DGJ5"/>
<reference evidence="1" key="1">
    <citation type="submission" date="2021-03" db="EMBL/GenBank/DDBJ databases">
        <title>Genomic analysis provides insights into the functional capacity of soil bacteria communities inhabiting an altitudinal gradient in the Atacama Desert.</title>
        <authorList>
            <person name="Gonzalez M."/>
            <person name="Maldonado J."/>
            <person name="Maza F."/>
            <person name="Hodar C."/>
            <person name="Cortes M."/>
            <person name="Palma R."/>
            <person name="Andreani C."/>
            <person name="Gaete A."/>
            <person name="Vasquez-Dean J."/>
            <person name="Acuna V."/>
            <person name="Aguado M."/>
            <person name="Mandakovic D."/>
            <person name="Latorre M."/>
            <person name="Orellana A."/>
            <person name="Gutierrez R."/>
            <person name="Montecino M."/>
            <person name="Allende M."/>
            <person name="Maass A."/>
            <person name="Cambiazo V."/>
        </authorList>
    </citation>
    <scope>NUCLEOTIDE SEQUENCE</scope>
    <source>
        <strain evidence="1">ISL-25</strain>
    </source>
</reference>
<comment type="caution">
    <text evidence="1">The sequence shown here is derived from an EMBL/GenBank/DDBJ whole genome shotgun (WGS) entry which is preliminary data.</text>
</comment>
<dbReference type="Proteomes" id="UP000692896">
    <property type="component" value="Unassembled WGS sequence"/>
</dbReference>
<organism evidence="1 2">
    <name type="scientific">Pseudomonas fluorescens</name>
    <dbReference type="NCBI Taxonomy" id="294"/>
    <lineage>
        <taxon>Bacteria</taxon>
        <taxon>Pseudomonadati</taxon>
        <taxon>Pseudomonadota</taxon>
        <taxon>Gammaproteobacteria</taxon>
        <taxon>Pseudomonadales</taxon>
        <taxon>Pseudomonadaceae</taxon>
        <taxon>Pseudomonas</taxon>
    </lineage>
</organism>
<dbReference type="RefSeq" id="WP_214913302.1">
    <property type="nucleotide sequence ID" value="NZ_JAGGNX010000003.1"/>
</dbReference>
<sequence length="92" mass="10117">MNQYMSLTSNADDQPLYVDTCAPLHILLDAAAYRIRAATQFLENFAMRDEQSVDPATLQDLAQLCCIPLRDGCDVMDVIARRLDAAPAGSNL</sequence>
<evidence type="ECO:0000313" key="2">
    <source>
        <dbReference type="Proteomes" id="UP000692896"/>
    </source>
</evidence>
<dbReference type="EMBL" id="JAGGOB010000004">
    <property type="protein sequence ID" value="MBT2327443.1"/>
    <property type="molecule type" value="Genomic_DNA"/>
</dbReference>
<accession>A0A944DGJ5</accession>
<name>A0A944DGJ5_PSEFL</name>
<proteinExistence type="predicted"/>